<dbReference type="PROSITE" id="PS50181">
    <property type="entry name" value="FBOX"/>
    <property type="match status" value="1"/>
</dbReference>
<dbReference type="SMART" id="SM00256">
    <property type="entry name" value="FBOX"/>
    <property type="match status" value="1"/>
</dbReference>
<protein>
    <recommendedName>
        <fullName evidence="1">F-box domain-containing protein</fullName>
    </recommendedName>
</protein>
<dbReference type="Pfam" id="PF00646">
    <property type="entry name" value="F-box"/>
    <property type="match status" value="1"/>
</dbReference>
<dbReference type="EMBL" id="ML976675">
    <property type="protein sequence ID" value="KAF1974419.1"/>
    <property type="molecule type" value="Genomic_DNA"/>
</dbReference>
<keyword evidence="3" id="KW-1185">Reference proteome</keyword>
<sequence length="213" mass="24151">MSQPTGRKDAMGAAERLPLALRPLDFHKRIAVNDPAKAYSRHSTLTSLPYEILEACLFHLPVQDLLLCQCVCQRFRNIVASSHPIRRALFLEPAHHNGNLESWTLLKFNPFLAAQLAGSFNIRVIGVHRGKEGVKMVAHMRYEKEALLDDDWADILLRDEATWKSMLVTQPPATLLMHPSASVFWKTSLEQSAPFYRDDNGFTILDALDCVDW</sequence>
<organism evidence="2 3">
    <name type="scientific">Bimuria novae-zelandiae CBS 107.79</name>
    <dbReference type="NCBI Taxonomy" id="1447943"/>
    <lineage>
        <taxon>Eukaryota</taxon>
        <taxon>Fungi</taxon>
        <taxon>Dikarya</taxon>
        <taxon>Ascomycota</taxon>
        <taxon>Pezizomycotina</taxon>
        <taxon>Dothideomycetes</taxon>
        <taxon>Pleosporomycetidae</taxon>
        <taxon>Pleosporales</taxon>
        <taxon>Massarineae</taxon>
        <taxon>Didymosphaeriaceae</taxon>
        <taxon>Bimuria</taxon>
    </lineage>
</organism>
<evidence type="ECO:0000259" key="1">
    <source>
        <dbReference type="PROSITE" id="PS50181"/>
    </source>
</evidence>
<reference evidence="2" key="1">
    <citation type="journal article" date="2020" name="Stud. Mycol.">
        <title>101 Dothideomycetes genomes: a test case for predicting lifestyles and emergence of pathogens.</title>
        <authorList>
            <person name="Haridas S."/>
            <person name="Albert R."/>
            <person name="Binder M."/>
            <person name="Bloem J."/>
            <person name="Labutti K."/>
            <person name="Salamov A."/>
            <person name="Andreopoulos B."/>
            <person name="Baker S."/>
            <person name="Barry K."/>
            <person name="Bills G."/>
            <person name="Bluhm B."/>
            <person name="Cannon C."/>
            <person name="Castanera R."/>
            <person name="Culley D."/>
            <person name="Daum C."/>
            <person name="Ezra D."/>
            <person name="Gonzalez J."/>
            <person name="Henrissat B."/>
            <person name="Kuo A."/>
            <person name="Liang C."/>
            <person name="Lipzen A."/>
            <person name="Lutzoni F."/>
            <person name="Magnuson J."/>
            <person name="Mondo S."/>
            <person name="Nolan M."/>
            <person name="Ohm R."/>
            <person name="Pangilinan J."/>
            <person name="Park H.-J."/>
            <person name="Ramirez L."/>
            <person name="Alfaro M."/>
            <person name="Sun H."/>
            <person name="Tritt A."/>
            <person name="Yoshinaga Y."/>
            <person name="Zwiers L.-H."/>
            <person name="Turgeon B."/>
            <person name="Goodwin S."/>
            <person name="Spatafora J."/>
            <person name="Crous P."/>
            <person name="Grigoriev I."/>
        </authorList>
    </citation>
    <scope>NUCLEOTIDE SEQUENCE</scope>
    <source>
        <strain evidence="2">CBS 107.79</strain>
    </source>
</reference>
<dbReference type="Proteomes" id="UP000800036">
    <property type="component" value="Unassembled WGS sequence"/>
</dbReference>
<accession>A0A6A5VDI1</accession>
<dbReference type="CDD" id="cd09917">
    <property type="entry name" value="F-box_SF"/>
    <property type="match status" value="1"/>
</dbReference>
<dbReference type="AlphaFoldDB" id="A0A6A5VDI1"/>
<dbReference type="OrthoDB" id="3800738at2759"/>
<evidence type="ECO:0000313" key="3">
    <source>
        <dbReference type="Proteomes" id="UP000800036"/>
    </source>
</evidence>
<dbReference type="Gene3D" id="1.20.1280.50">
    <property type="match status" value="1"/>
</dbReference>
<dbReference type="SUPFAM" id="SSF81383">
    <property type="entry name" value="F-box domain"/>
    <property type="match status" value="1"/>
</dbReference>
<name>A0A6A5VDI1_9PLEO</name>
<gene>
    <name evidence="2" type="ORF">BU23DRAFT_598455</name>
</gene>
<evidence type="ECO:0000313" key="2">
    <source>
        <dbReference type="EMBL" id="KAF1974419.1"/>
    </source>
</evidence>
<dbReference type="InterPro" id="IPR001810">
    <property type="entry name" value="F-box_dom"/>
</dbReference>
<dbReference type="InterPro" id="IPR036047">
    <property type="entry name" value="F-box-like_dom_sf"/>
</dbReference>
<feature type="domain" description="F-box" evidence="1">
    <location>
        <begin position="42"/>
        <end position="88"/>
    </location>
</feature>
<proteinExistence type="predicted"/>